<feature type="region of interest" description="Disordered" evidence="2">
    <location>
        <begin position="362"/>
        <end position="542"/>
    </location>
</feature>
<feature type="compositionally biased region" description="Low complexity" evidence="2">
    <location>
        <begin position="387"/>
        <end position="425"/>
    </location>
</feature>
<accession>A0A2T5VDD9</accession>
<dbReference type="SUPFAM" id="SSF48452">
    <property type="entry name" value="TPR-like"/>
    <property type="match status" value="1"/>
</dbReference>
<feature type="compositionally biased region" description="Pro residues" evidence="2">
    <location>
        <begin position="468"/>
        <end position="477"/>
    </location>
</feature>
<protein>
    <submittedName>
        <fullName evidence="3">Uncharacterized protein</fullName>
    </submittedName>
</protein>
<dbReference type="Proteomes" id="UP000244081">
    <property type="component" value="Unassembled WGS sequence"/>
</dbReference>
<keyword evidence="4" id="KW-1185">Reference proteome</keyword>
<feature type="compositionally biased region" description="Low complexity" evidence="2">
    <location>
        <begin position="478"/>
        <end position="505"/>
    </location>
</feature>
<comment type="caution">
    <text evidence="3">The sequence shown here is derived from an EMBL/GenBank/DDBJ whole genome shotgun (WGS) entry which is preliminary data.</text>
</comment>
<feature type="region of interest" description="Disordered" evidence="2">
    <location>
        <begin position="317"/>
        <end position="345"/>
    </location>
</feature>
<dbReference type="RefSeq" id="WP_210203473.1">
    <property type="nucleotide sequence ID" value="NZ_QAYG01000002.1"/>
</dbReference>
<evidence type="ECO:0000313" key="4">
    <source>
        <dbReference type="Proteomes" id="UP000244081"/>
    </source>
</evidence>
<evidence type="ECO:0000256" key="1">
    <source>
        <dbReference type="PROSITE-ProRule" id="PRU00339"/>
    </source>
</evidence>
<evidence type="ECO:0000313" key="3">
    <source>
        <dbReference type="EMBL" id="PTW61770.1"/>
    </source>
</evidence>
<dbReference type="Gene3D" id="1.25.40.10">
    <property type="entry name" value="Tetratricopeptide repeat domain"/>
    <property type="match status" value="1"/>
</dbReference>
<dbReference type="InterPro" id="IPR019734">
    <property type="entry name" value="TPR_rpt"/>
</dbReference>
<keyword evidence="1" id="KW-0802">TPR repeat</keyword>
<reference evidence="3 4" key="1">
    <citation type="submission" date="2018-04" db="EMBL/GenBank/DDBJ databases">
        <title>Genomic Encyclopedia of Archaeal and Bacterial Type Strains, Phase II (KMG-II): from individual species to whole genera.</title>
        <authorList>
            <person name="Goeker M."/>
        </authorList>
    </citation>
    <scope>NUCLEOTIDE SEQUENCE [LARGE SCALE GENOMIC DNA]</scope>
    <source>
        <strain evidence="3 4">DSM 23382</strain>
    </source>
</reference>
<feature type="compositionally biased region" description="Low complexity" evidence="2">
    <location>
        <begin position="362"/>
        <end position="377"/>
    </location>
</feature>
<dbReference type="PANTHER" id="PTHR24216:SF65">
    <property type="entry name" value="PAXILLIN-LIKE PROTEIN 1"/>
    <property type="match status" value="1"/>
</dbReference>
<dbReference type="EMBL" id="QAYG01000002">
    <property type="protein sequence ID" value="PTW61770.1"/>
    <property type="molecule type" value="Genomic_DNA"/>
</dbReference>
<evidence type="ECO:0000256" key="2">
    <source>
        <dbReference type="SAM" id="MobiDB-lite"/>
    </source>
</evidence>
<dbReference type="PROSITE" id="PS50005">
    <property type="entry name" value="TPR"/>
    <property type="match status" value="1"/>
</dbReference>
<gene>
    <name evidence="3" type="ORF">C8N35_102486</name>
</gene>
<organism evidence="3 4">
    <name type="scientific">Breoghania corrubedonensis</name>
    <dbReference type="NCBI Taxonomy" id="665038"/>
    <lineage>
        <taxon>Bacteria</taxon>
        <taxon>Pseudomonadati</taxon>
        <taxon>Pseudomonadota</taxon>
        <taxon>Alphaproteobacteria</taxon>
        <taxon>Hyphomicrobiales</taxon>
        <taxon>Stappiaceae</taxon>
        <taxon>Breoghania</taxon>
    </lineage>
</organism>
<name>A0A2T5VDD9_9HYPH</name>
<proteinExistence type="predicted"/>
<dbReference type="PANTHER" id="PTHR24216">
    <property type="entry name" value="PAXILLIN-RELATED"/>
    <property type="match status" value="1"/>
</dbReference>
<dbReference type="InterPro" id="IPR011990">
    <property type="entry name" value="TPR-like_helical_dom_sf"/>
</dbReference>
<feature type="repeat" description="TPR" evidence="1">
    <location>
        <begin position="1027"/>
        <end position="1060"/>
    </location>
</feature>
<sequence>MTDRSPALQSHVGVPCARRAFARACALACHAAAFLLLLIVALIAPVSGGLSAAQAADRPVADVEALKEDGFGRIVITFRDRTLLPAYDARISSGVLSVTFPEPVDLELQGSITNALSDYVSVARLDPDGSGLRLALSGDARINTMEAGEKLFVDVLPANWSGMPPSLPDDVVKDLAKRAEAAIKKLREMEQAALGNRKLPGVVLRVGEHPTFTRLVFEWTVPFDSQFVREGDVVKVLFNHAVDLDISDLKVHLPPGVVDATSFKAEDRLNFLLRVNPSVDIRAFREGDNYVIDVVNGQVGPSDPVNAKVADVLTNGTPRGASEVVTASGVDDTPSPADDRAEDPEAQPAEIVAADALVAAQNNTPSAQPQAPASPAAEPAPTPAVAPAPAETKAAPSAASAAPAANDVPAPAAQAVPSPAQAAAAQRGPEPTPVSKPVSAPEKPAVAQDTPAAPQPEPAAPKMAEAPAPAPAEPAPAPVAAQAEPAPSSEQAASAPAPARSAPPAGDDISKLITENTFQPDGRVAPPPASLPDARPNPELVNDDQFAAIRNFVSVEARRIGDTVRVVFPFLDPVSSAVFRRGDTLWLIFDTDVPIDLGAARTALKGMATSMEIVEHGDWQAVRVRLSDRVLTTVGTDGPGWILTIGEMILEPTKPVEVNRNMRGNGGSILRIPFGKPIAHHTFTDPVIGDKIEVVTGFGPARGLIKGQSFVDLATLASAHGIALVPHVDDLDVVFSGDDVLVQRKEGGLSLSGANARGGAYLGNGDQNTTPSYGDLTRLVTNSTTEYVHELRRREQALAALPEAERGPARLDLAQFQVANSFAAEALGMLDLLKADDPAIVNDPVFNLTSGAANVIAARAKEALSYLEQPVLEDSPDAAVWRMMADVALNKWADARVALPRAQTVIGNYPANFQAEFNLSGAKALVELNDFGAASGFLSELDPNTLTKSQAARYDVLRGRVADAAGRSEEALRAFDIVARSSDRPRAAEATYRMLRIRYRDGGIDAEEAKKRLEGLTTIWRGDETELKSLRFLAQLAAENGDYREAFEAMRAAVEANPSAQTTRLLQEEMNAVFSSLFLDGKADEMEPIDALALYYDFRALTPIGADGDEMVRRLADRLISVDLLDQAAELLQYQVDHRLKGVARAQIAADLALVYLLDRQPERALSVLNRTRQAQLPKTLDRQRRLVEARALADTDRADLAIELVSNLRGPEVDRLRADTLWQAKRWQEAGEQLERMHGVRWSDDLPLEDQERLDILRAAIAYSFAGDQLGLNRLRSKYVAKMANSPSGAAFEVVTRPIASKGVEFMSVVKNIAAVDTMESFLTEYRRHYMNSDRTNETPVGMAQSGSNAS</sequence>